<feature type="domain" description="NodB homology" evidence="1">
    <location>
        <begin position="1"/>
        <end position="260"/>
    </location>
</feature>
<reference evidence="2" key="1">
    <citation type="submission" date="2018-01" db="EMBL/GenBank/DDBJ databases">
        <authorList>
            <person name="Regsiter A."/>
            <person name="William W."/>
        </authorList>
    </citation>
    <scope>NUCLEOTIDE SEQUENCE</scope>
    <source>
        <strain evidence="2">TRIP AH-1</strain>
    </source>
</reference>
<dbReference type="NCBIfam" id="NF011923">
    <property type="entry name" value="PRK15394.1"/>
    <property type="match status" value="1"/>
</dbReference>
<dbReference type="Gene3D" id="3.20.20.370">
    <property type="entry name" value="Glycoside hydrolase/deacetylase"/>
    <property type="match status" value="1"/>
</dbReference>
<dbReference type="InterPro" id="IPR002509">
    <property type="entry name" value="NODB_dom"/>
</dbReference>
<evidence type="ECO:0000259" key="1">
    <source>
        <dbReference type="PROSITE" id="PS51677"/>
    </source>
</evidence>
<gene>
    <name evidence="2" type="primary">yfbH</name>
    <name evidence="2" type="ORF">PITCH_A2030072</name>
</gene>
<dbReference type="PANTHER" id="PTHR10587:SF137">
    <property type="entry name" value="4-DEOXY-4-FORMAMIDO-L-ARABINOSE-PHOSPHOUNDECAPRENOL DEFORMYLASE ARND-RELATED"/>
    <property type="match status" value="1"/>
</dbReference>
<dbReference type="Pfam" id="PF01522">
    <property type="entry name" value="Polysacc_deac_1"/>
    <property type="match status" value="1"/>
</dbReference>
<dbReference type="PROSITE" id="PS51677">
    <property type="entry name" value="NODB"/>
    <property type="match status" value="1"/>
</dbReference>
<dbReference type="AlphaFoldDB" id="A0A445MWT7"/>
<name>A0A445MWT7_9BACT</name>
<organism evidence="2">
    <name type="scientific">uncultured Desulfobacterium sp</name>
    <dbReference type="NCBI Taxonomy" id="201089"/>
    <lineage>
        <taxon>Bacteria</taxon>
        <taxon>Pseudomonadati</taxon>
        <taxon>Thermodesulfobacteriota</taxon>
        <taxon>Desulfobacteria</taxon>
        <taxon>Desulfobacterales</taxon>
        <taxon>Desulfobacteriaceae</taxon>
        <taxon>Desulfobacterium</taxon>
        <taxon>environmental samples</taxon>
    </lineage>
</organism>
<proteinExistence type="predicted"/>
<dbReference type="EMBL" id="OJIN01000117">
    <property type="protein sequence ID" value="SPD73928.1"/>
    <property type="molecule type" value="Genomic_DNA"/>
</dbReference>
<accession>A0A445MWT7</accession>
<sequence length="302" mass="33520">MIIGLRIDVDTYRGTRDGVPNLLRLLGDNNILATFFFSVGPDNMGRHVMRLIRPAFFWKMLRSRSAGLYGWDIIFKGTLGPGPNIGRRLGHVLRNTAADGHEIGLHAWDHYKWQAAIDRMSSLEIYSSIRQGLDALTDIIGRPPTCSAVPGWKCNDLVLQSKAGFPFVYNSDCRGKTVFLPVVNGAALRQPQIPVTLPTYDEVIGHNGLSDENYNDYILSLLDQDRPNVLTIHAEVEGISCQKMFGRFITAARSLGVSFRPLGSLLESSDRIGNSAILQREIPGREGWVACQASAHISREMN</sequence>
<evidence type="ECO:0000313" key="2">
    <source>
        <dbReference type="EMBL" id="SPD73928.1"/>
    </source>
</evidence>
<dbReference type="PANTHER" id="PTHR10587">
    <property type="entry name" value="GLYCOSYL TRANSFERASE-RELATED"/>
    <property type="match status" value="1"/>
</dbReference>
<protein>
    <recommendedName>
        <fullName evidence="1">NodB homology domain-containing protein</fullName>
    </recommendedName>
</protein>
<dbReference type="GO" id="GO:0005975">
    <property type="term" value="P:carbohydrate metabolic process"/>
    <property type="evidence" value="ECO:0007669"/>
    <property type="project" value="InterPro"/>
</dbReference>
<dbReference type="SUPFAM" id="SSF88713">
    <property type="entry name" value="Glycoside hydrolase/deacetylase"/>
    <property type="match status" value="1"/>
</dbReference>
<dbReference type="GO" id="GO:0016810">
    <property type="term" value="F:hydrolase activity, acting on carbon-nitrogen (but not peptide) bonds"/>
    <property type="evidence" value="ECO:0007669"/>
    <property type="project" value="InterPro"/>
</dbReference>
<dbReference type="InterPro" id="IPR050248">
    <property type="entry name" value="Polysacc_deacetylase_ArnD"/>
</dbReference>
<dbReference type="InterPro" id="IPR011330">
    <property type="entry name" value="Glyco_hydro/deAcase_b/a-brl"/>
</dbReference>